<dbReference type="Proteomes" id="UP000289438">
    <property type="component" value="Segment"/>
</dbReference>
<evidence type="ECO:0000313" key="1">
    <source>
        <dbReference type="EMBL" id="AVO23680.1"/>
    </source>
</evidence>
<protein>
    <submittedName>
        <fullName evidence="1">Uncharacterized protein</fullName>
    </submittedName>
</protein>
<dbReference type="KEGG" id="vg:64408815"/>
<organism evidence="1 2">
    <name type="scientific">Xanthomonas phage XPP1</name>
    <dbReference type="NCBI Taxonomy" id="2099853"/>
    <lineage>
        <taxon>Viruses</taxon>
        <taxon>Duplodnaviria</taxon>
        <taxon>Heunggongvirae</taxon>
        <taxon>Uroviricota</taxon>
        <taxon>Caudoviricetes</taxon>
        <taxon>Kantovirinae</taxon>
        <taxon>Tsukubavirus</taxon>
        <taxon>Tsukubavirus XPP1</taxon>
    </lineage>
</organism>
<accession>A0A3S7HDS8</accession>
<proteinExistence type="predicted"/>
<reference evidence="1 2" key="1">
    <citation type="submission" date="2018-02" db="EMBL/GenBank/DDBJ databases">
        <title>Isolation, characterization and comparative genomics of Xanthomonas oryzae pv. oryzae bacteriophages.</title>
        <authorList>
            <person name="Varga I."/>
            <person name="Molnar J."/>
            <person name="Gazdag A."/>
            <person name="Szucs D."/>
            <person name="Doffkay Z."/>
            <person name="Valappil S.K."/>
            <person name="Papp S."/>
            <person name="Pinter R."/>
            <person name="Vera Cruz C.M."/>
            <person name="Ricardo O."/>
            <person name="Vizi T."/>
            <person name="Schneider G."/>
            <person name="Rakhely G."/>
            <person name="Kovacs T."/>
        </authorList>
    </citation>
    <scope>NUCLEOTIDE SEQUENCE [LARGE SCALE GENOMIC DNA]</scope>
</reference>
<sequence>MSRQTNSTTKRNPRLFLDADATPVPTWTVRELVDAVGIETAAQLWQISTNNARQVRHRGAASLERMQVLHAHIRTNEAHYRETLVTIYSTGAFRRQS</sequence>
<evidence type="ECO:0000313" key="2">
    <source>
        <dbReference type="Proteomes" id="UP000289438"/>
    </source>
</evidence>
<keyword evidence="2" id="KW-1185">Reference proteome</keyword>
<dbReference type="EMBL" id="MG944227">
    <property type="protein sequence ID" value="AVO23680.1"/>
    <property type="molecule type" value="Genomic_DNA"/>
</dbReference>
<name>A0A3S7HDS8_9CAUD</name>
<dbReference type="RefSeq" id="YP_010052446.1">
    <property type="nucleotide sequence ID" value="NC_054458.1"/>
</dbReference>
<dbReference type="GeneID" id="64408815"/>